<reference evidence="2" key="2">
    <citation type="submission" date="2023-05" db="EMBL/GenBank/DDBJ databases">
        <authorList>
            <consortium name="Lawrence Berkeley National Laboratory"/>
            <person name="Steindorff A."/>
            <person name="Hensen N."/>
            <person name="Bonometti L."/>
            <person name="Westerberg I."/>
            <person name="Brannstrom I.O."/>
            <person name="Guillou S."/>
            <person name="Cros-Aarteil S."/>
            <person name="Calhoun S."/>
            <person name="Haridas S."/>
            <person name="Kuo A."/>
            <person name="Mondo S."/>
            <person name="Pangilinan J."/>
            <person name="Riley R."/>
            <person name="Labutti K."/>
            <person name="Andreopoulos B."/>
            <person name="Lipzen A."/>
            <person name="Chen C."/>
            <person name="Yanf M."/>
            <person name="Daum C."/>
            <person name="Ng V."/>
            <person name="Clum A."/>
            <person name="Ohm R."/>
            <person name="Martin F."/>
            <person name="Silar P."/>
            <person name="Natvig D."/>
            <person name="Lalanne C."/>
            <person name="Gautier V."/>
            <person name="Ament-Velasquez S.L."/>
            <person name="Kruys A."/>
            <person name="Hutchinson M.I."/>
            <person name="Powell A.J."/>
            <person name="Barry K."/>
            <person name="Miller A.N."/>
            <person name="Grigoriev I.V."/>
            <person name="Debuchy R."/>
            <person name="Gladieux P."/>
            <person name="Thoren M.H."/>
            <person name="Johannesson H."/>
        </authorList>
    </citation>
    <scope>NUCLEOTIDE SEQUENCE</scope>
    <source>
        <strain evidence="2">CBS 990.96</strain>
    </source>
</reference>
<dbReference type="Pfam" id="PF08445">
    <property type="entry name" value="FR47"/>
    <property type="match status" value="1"/>
</dbReference>
<feature type="domain" description="GCN5-related N-acetyltransferase Rv2170-like" evidence="1">
    <location>
        <begin position="242"/>
        <end position="320"/>
    </location>
</feature>
<dbReference type="Gene3D" id="3.40.630.30">
    <property type="match status" value="1"/>
</dbReference>
<dbReference type="GO" id="GO:0016747">
    <property type="term" value="F:acyltransferase activity, transferring groups other than amino-acyl groups"/>
    <property type="evidence" value="ECO:0007669"/>
    <property type="project" value="InterPro"/>
</dbReference>
<dbReference type="InterPro" id="IPR053225">
    <property type="entry name" value="Acyl-CoA_N-acyltransferase"/>
</dbReference>
<gene>
    <name evidence="2" type="ORF">QBC38DRAFT_356783</name>
</gene>
<dbReference type="InterPro" id="IPR013653">
    <property type="entry name" value="GCN5-like_dom"/>
</dbReference>
<evidence type="ECO:0000313" key="2">
    <source>
        <dbReference type="EMBL" id="KAK4230492.1"/>
    </source>
</evidence>
<dbReference type="EMBL" id="MU865298">
    <property type="protein sequence ID" value="KAK4230492.1"/>
    <property type="molecule type" value="Genomic_DNA"/>
</dbReference>
<protein>
    <recommendedName>
        <fullName evidence="1">GCN5-related N-acetyltransferase Rv2170-like domain-containing protein</fullName>
    </recommendedName>
</protein>
<dbReference type="AlphaFoldDB" id="A0AAN7H467"/>
<dbReference type="Proteomes" id="UP001301958">
    <property type="component" value="Unassembled WGS sequence"/>
</dbReference>
<dbReference type="SUPFAM" id="SSF55729">
    <property type="entry name" value="Acyl-CoA N-acyltransferases (Nat)"/>
    <property type="match status" value="1"/>
</dbReference>
<evidence type="ECO:0000313" key="3">
    <source>
        <dbReference type="Proteomes" id="UP001301958"/>
    </source>
</evidence>
<comment type="caution">
    <text evidence="2">The sequence shown here is derived from an EMBL/GenBank/DDBJ whole genome shotgun (WGS) entry which is preliminary data.</text>
</comment>
<organism evidence="2 3">
    <name type="scientific">Podospora fimiseda</name>
    <dbReference type="NCBI Taxonomy" id="252190"/>
    <lineage>
        <taxon>Eukaryota</taxon>
        <taxon>Fungi</taxon>
        <taxon>Dikarya</taxon>
        <taxon>Ascomycota</taxon>
        <taxon>Pezizomycotina</taxon>
        <taxon>Sordariomycetes</taxon>
        <taxon>Sordariomycetidae</taxon>
        <taxon>Sordariales</taxon>
        <taxon>Podosporaceae</taxon>
        <taxon>Podospora</taxon>
    </lineage>
</organism>
<accession>A0AAN7H467</accession>
<proteinExistence type="predicted"/>
<dbReference type="InterPro" id="IPR016181">
    <property type="entry name" value="Acyl_CoA_acyltransferase"/>
</dbReference>
<dbReference type="PANTHER" id="PTHR20958">
    <property type="entry name" value="GLYCINE N-ACYLTRANSFERASE-LIKE PROTEIN"/>
    <property type="match status" value="1"/>
</dbReference>
<keyword evidence="3" id="KW-1185">Reference proteome</keyword>
<reference evidence="2" key="1">
    <citation type="journal article" date="2023" name="Mol. Phylogenet. Evol.">
        <title>Genome-scale phylogeny and comparative genomics of the fungal order Sordariales.</title>
        <authorList>
            <person name="Hensen N."/>
            <person name="Bonometti L."/>
            <person name="Westerberg I."/>
            <person name="Brannstrom I.O."/>
            <person name="Guillou S."/>
            <person name="Cros-Aarteil S."/>
            <person name="Calhoun S."/>
            <person name="Haridas S."/>
            <person name="Kuo A."/>
            <person name="Mondo S."/>
            <person name="Pangilinan J."/>
            <person name="Riley R."/>
            <person name="LaButti K."/>
            <person name="Andreopoulos B."/>
            <person name="Lipzen A."/>
            <person name="Chen C."/>
            <person name="Yan M."/>
            <person name="Daum C."/>
            <person name="Ng V."/>
            <person name="Clum A."/>
            <person name="Steindorff A."/>
            <person name="Ohm R.A."/>
            <person name="Martin F."/>
            <person name="Silar P."/>
            <person name="Natvig D.O."/>
            <person name="Lalanne C."/>
            <person name="Gautier V."/>
            <person name="Ament-Velasquez S.L."/>
            <person name="Kruys A."/>
            <person name="Hutchinson M.I."/>
            <person name="Powell A.J."/>
            <person name="Barry K."/>
            <person name="Miller A.N."/>
            <person name="Grigoriev I.V."/>
            <person name="Debuchy R."/>
            <person name="Gladieux P."/>
            <person name="Hiltunen Thoren M."/>
            <person name="Johannesson H."/>
        </authorList>
    </citation>
    <scope>NUCLEOTIDE SEQUENCE</scope>
    <source>
        <strain evidence="2">CBS 990.96</strain>
    </source>
</reference>
<sequence>MASEIIISDITFPTPSSSSVQPLLSLLDSHLPFSLPVLRRIQFALQFPGGYSRHTHILHCYYPDDSVSSKHFVAAYVDLSRGPETQVWIYSSIEDSSSTLDLSNVQTGVDETELKACDELLGALLKRIRRITGENETEVKKWILFGSVNEVTRQGMFRCGVQMNKTGSVPQDLEWEFCGKWVFRIEELEDIIKGVLGKREGMKWDVLKEGDVPVVQSRTGIFRSRETLMKISSVVVRLVEGGRPVAWGFLGYDGTLISLHVEEEYRRMGLAKAVACKVMKENLSKYGDDGWGAADVFVENEKSQALCKSIGGVMRWTLSW</sequence>
<evidence type="ECO:0000259" key="1">
    <source>
        <dbReference type="Pfam" id="PF08445"/>
    </source>
</evidence>
<name>A0AAN7H467_9PEZI</name>
<dbReference type="PANTHER" id="PTHR20958:SF6">
    <property type="entry name" value="GLYCINE N-ACYLTRANSFERASE-LIKE PROTEIN"/>
    <property type="match status" value="1"/>
</dbReference>